<dbReference type="VEuPathDB" id="CryptoDB:CmeUKMEL1_08395"/>
<dbReference type="GO" id="GO:0006511">
    <property type="term" value="P:ubiquitin-dependent protein catabolic process"/>
    <property type="evidence" value="ECO:0007669"/>
    <property type="project" value="InterPro"/>
</dbReference>
<dbReference type="AlphaFoldDB" id="A0A2P4Z0N6"/>
<comment type="function">
    <text evidence="1">The proteasome is a multicatalytic proteinase complex which is characterized by its ability to cleave peptides with Arg, Phe, Tyr, Leu, and Glu adjacent to the leaving group at neutral or slightly basic pH. The proteasome has an ATP-dependent proteolytic activity.</text>
</comment>
<proteinExistence type="inferred from homology"/>
<dbReference type="Proteomes" id="UP000236928">
    <property type="component" value="Unassembled WGS sequence"/>
</dbReference>
<dbReference type="PROSITE" id="PS51475">
    <property type="entry name" value="PROTEASOME_ALPHA_2"/>
    <property type="match status" value="1"/>
</dbReference>
<dbReference type="GO" id="GO:0051301">
    <property type="term" value="P:cell division"/>
    <property type="evidence" value="ECO:0007669"/>
    <property type="project" value="UniProtKB-UniRule"/>
</dbReference>
<keyword evidence="3" id="KW-0963">Cytoplasm</keyword>
<comment type="caution">
    <text evidence="9">The sequence shown here is derived from an EMBL/GenBank/DDBJ whole genome shotgun (WGS) entry which is preliminary data.</text>
</comment>
<dbReference type="InterPro" id="IPR036858">
    <property type="entry name" value="Cyclin-dep_kinase_reg-sub_sf"/>
</dbReference>
<dbReference type="FunFam" id="3.60.20.10:FF:000031">
    <property type="entry name" value="Proteasome subunit alpha type"/>
    <property type="match status" value="1"/>
</dbReference>
<evidence type="ECO:0000256" key="7">
    <source>
        <dbReference type="RuleBase" id="RU311113"/>
    </source>
</evidence>
<organism evidence="9 10">
    <name type="scientific">Cryptosporidium meleagridis</name>
    <dbReference type="NCBI Taxonomy" id="93969"/>
    <lineage>
        <taxon>Eukaryota</taxon>
        <taxon>Sar</taxon>
        <taxon>Alveolata</taxon>
        <taxon>Apicomplexa</taxon>
        <taxon>Conoidasida</taxon>
        <taxon>Coccidia</taxon>
        <taxon>Eucoccidiorida</taxon>
        <taxon>Eimeriorina</taxon>
        <taxon>Cryptosporidiidae</taxon>
        <taxon>Cryptosporidium</taxon>
    </lineage>
</organism>
<name>A0A2P4Z0N6_9CRYT</name>
<keyword evidence="7" id="KW-0131">Cell cycle</keyword>
<accession>A0A2P4Z0N6</accession>
<dbReference type="GO" id="GO:0016538">
    <property type="term" value="F:cyclin-dependent protein serine/threonine kinase regulator activity"/>
    <property type="evidence" value="ECO:0007669"/>
    <property type="project" value="InterPro"/>
</dbReference>
<dbReference type="InterPro" id="IPR029055">
    <property type="entry name" value="Ntn_hydrolases_N"/>
</dbReference>
<keyword evidence="10" id="KW-1185">Reference proteome</keyword>
<evidence type="ECO:0000313" key="9">
    <source>
        <dbReference type="EMBL" id="POM83638.1"/>
    </source>
</evidence>
<feature type="domain" description="Proteasome alpha-type subunits" evidence="8">
    <location>
        <begin position="118"/>
        <end position="140"/>
    </location>
</feature>
<reference evidence="9 10" key="1">
    <citation type="submission" date="2014-04" db="EMBL/GenBank/DDBJ databases">
        <title>Comparative Genomics of Cryptosporidium Species.</title>
        <authorList>
            <person name="Silva J.C."/>
            <person name="Su Q."/>
            <person name="Chalmers R."/>
            <person name="Chibucos M.C."/>
            <person name="Elwin K."/>
            <person name="Godinez A."/>
            <person name="Guo F."/>
            <person name="Huynh K."/>
            <person name="Orvis J."/>
            <person name="Ott S."/>
            <person name="Sadzewicz L."/>
            <person name="Sengamalay N."/>
            <person name="Shetty A."/>
            <person name="Sun M."/>
            <person name="Tallon L."/>
            <person name="Xiao L."/>
            <person name="Zhang H."/>
            <person name="Fraser C.M."/>
            <person name="Zhu G."/>
            <person name="Kissinger J."/>
            <person name="Widmer G."/>
        </authorList>
    </citation>
    <scope>NUCLEOTIDE SEQUENCE [LARGE SCALE GENOMIC DNA]</scope>
    <source>
        <strain evidence="9 10">UKMEL1</strain>
    </source>
</reference>
<dbReference type="Pfam" id="PF00227">
    <property type="entry name" value="Proteasome"/>
    <property type="match status" value="1"/>
</dbReference>
<comment type="subcellular location">
    <subcellularLocation>
        <location evidence="2">Nucleus</location>
    </subcellularLocation>
</comment>
<evidence type="ECO:0000313" key="10">
    <source>
        <dbReference type="Proteomes" id="UP000236928"/>
    </source>
</evidence>
<keyword evidence="5" id="KW-0539">Nucleus</keyword>
<dbReference type="CDD" id="cd03752">
    <property type="entry name" value="proteasome_alpha_type_4"/>
    <property type="match status" value="1"/>
</dbReference>
<keyword evidence="7" id="KW-0132">Cell division</keyword>
<dbReference type="SMART" id="SM00948">
    <property type="entry name" value="Proteasome_A_N"/>
    <property type="match status" value="1"/>
</dbReference>
<comment type="function">
    <text evidence="7">Binds to the catalytic subunit of the cyclin dependent kinases and is essential for their biological function.</text>
</comment>
<protein>
    <recommendedName>
        <fullName evidence="7">Cyclin-dependent kinases regulatory subunit</fullName>
    </recommendedName>
</protein>
<evidence type="ECO:0000256" key="1">
    <source>
        <dbReference type="ARBA" id="ARBA00002000"/>
    </source>
</evidence>
<dbReference type="InterPro" id="IPR023332">
    <property type="entry name" value="Proteasome_alpha-type"/>
</dbReference>
<dbReference type="InterPro" id="IPR050115">
    <property type="entry name" value="Proteasome_alpha"/>
</dbReference>
<dbReference type="PROSITE" id="PS00854">
    <property type="entry name" value="PROTEASOME_BETA_1"/>
    <property type="match status" value="1"/>
</dbReference>
<dbReference type="SUPFAM" id="SSF55637">
    <property type="entry name" value="Cell cycle regulatory proteins"/>
    <property type="match status" value="1"/>
</dbReference>
<evidence type="ECO:0000256" key="2">
    <source>
        <dbReference type="ARBA" id="ARBA00004123"/>
    </source>
</evidence>
<dbReference type="Gene3D" id="3.30.170.10">
    <property type="entry name" value="Cyclin-dependent kinase, regulatory subunit"/>
    <property type="match status" value="1"/>
</dbReference>
<evidence type="ECO:0000256" key="6">
    <source>
        <dbReference type="PROSITE-ProRule" id="PRU00808"/>
    </source>
</evidence>
<dbReference type="NCBIfam" id="NF003075">
    <property type="entry name" value="PRK03996.1"/>
    <property type="match status" value="1"/>
</dbReference>
<evidence type="ECO:0000256" key="5">
    <source>
        <dbReference type="ARBA" id="ARBA00023242"/>
    </source>
</evidence>
<dbReference type="InterPro" id="IPR000789">
    <property type="entry name" value="Cyclin-dep_kinase_reg-sub"/>
</dbReference>
<dbReference type="InterPro" id="IPR001353">
    <property type="entry name" value="Proteasome_sua/b"/>
</dbReference>
<dbReference type="PANTHER" id="PTHR11599">
    <property type="entry name" value="PROTEASOME SUBUNIT ALPHA/BETA"/>
    <property type="match status" value="1"/>
</dbReference>
<dbReference type="GO" id="GO:0005634">
    <property type="term" value="C:nucleus"/>
    <property type="evidence" value="ECO:0007669"/>
    <property type="project" value="UniProtKB-SubCell"/>
</dbReference>
<dbReference type="Pfam" id="PF01111">
    <property type="entry name" value="CKS"/>
    <property type="match status" value="1"/>
</dbReference>
<dbReference type="Gene3D" id="3.60.20.10">
    <property type="entry name" value="Glutamine Phosphoribosylpyrophosphate, subunit 1, domain 1"/>
    <property type="match status" value="1"/>
</dbReference>
<evidence type="ECO:0000256" key="4">
    <source>
        <dbReference type="ARBA" id="ARBA00022942"/>
    </source>
</evidence>
<dbReference type="PROSITE" id="PS00388">
    <property type="entry name" value="PROTEASOME_ALPHA_1"/>
    <property type="match status" value="1"/>
</dbReference>
<evidence type="ECO:0000256" key="3">
    <source>
        <dbReference type="ARBA" id="ARBA00022490"/>
    </source>
</evidence>
<dbReference type="GO" id="GO:0019773">
    <property type="term" value="C:proteasome core complex, alpha-subunit complex"/>
    <property type="evidence" value="ECO:0007669"/>
    <property type="project" value="UniProtKB-UniRule"/>
</dbReference>
<sequence>MRSPYAEEVEYSEKFNMDTHEYRFVKLTRPLYKKLQQYRATRGNGPLISEEEWRHVLGLQMSRGWVHFLDWKKEPWVLCFRRPQGTNPQTGKAKESNSNRGDNSILIEDLLVEMSRRYDSRTTTFSPEGRLYQVEYALEAINNAAPTVGILCKEGVILGADKAIVSKLLDQGKSLEKIYTIDRHIIAAVAGLTADANILIAQARIDSQRYQYTYGEEQPVEQLVTQICDRKQSYTQFGGLRPFGVSFLFGGYDKNYGYQLYQSDPSGNFSGWKATAIGQNNQTATSLLKQEWNEDLTLEQGLHLVAKVLTKTMDTTSPTADKFEFSILTHNKESNRCSQKILSEKEIGELLEKVQKEIASENNAKNNSENNNQS</sequence>
<dbReference type="SMART" id="SM01084">
    <property type="entry name" value="CKS"/>
    <property type="match status" value="1"/>
</dbReference>
<dbReference type="InterPro" id="IPR016050">
    <property type="entry name" value="Proteasome_bsu_CS"/>
</dbReference>
<comment type="similarity">
    <text evidence="7">Belongs to the CKS family.</text>
</comment>
<evidence type="ECO:0000259" key="8">
    <source>
        <dbReference type="PROSITE" id="PS00388"/>
    </source>
</evidence>
<dbReference type="Pfam" id="PF10584">
    <property type="entry name" value="Proteasome_A_N"/>
    <property type="match status" value="1"/>
</dbReference>
<keyword evidence="4 6" id="KW-0647">Proteasome</keyword>
<gene>
    <name evidence="9" type="ORF">CmeUKMEL1_08395</name>
</gene>
<dbReference type="PRINTS" id="PR00296">
    <property type="entry name" value="CYCLINKINASE"/>
</dbReference>
<comment type="similarity">
    <text evidence="6">Belongs to the peptidase T1A family.</text>
</comment>
<dbReference type="EMBL" id="JIBK01000017">
    <property type="protein sequence ID" value="POM83638.1"/>
    <property type="molecule type" value="Genomic_DNA"/>
</dbReference>
<dbReference type="OrthoDB" id="431557at2759"/>
<dbReference type="InterPro" id="IPR000426">
    <property type="entry name" value="Proteasome_asu_N"/>
</dbReference>
<dbReference type="SUPFAM" id="SSF56235">
    <property type="entry name" value="N-terminal nucleophile aminohydrolases (Ntn hydrolases)"/>
    <property type="match status" value="1"/>
</dbReference>